<name>A0A066VIU1_TILAU</name>
<comment type="caution">
    <text evidence="11">The sequence shown here is derived from an EMBL/GenBank/DDBJ whole genome shotgun (WGS) entry which is preliminary data.</text>
</comment>
<dbReference type="SUPFAM" id="SSF48371">
    <property type="entry name" value="ARM repeat"/>
    <property type="match status" value="1"/>
</dbReference>
<feature type="binding site" evidence="8">
    <location>
        <position position="42"/>
    </location>
    <ligand>
        <name>a 1,2-diacyl-sn-glycero-3-phospho-(1D-myo-inositol-3,4,5-trisphosphate)</name>
        <dbReference type="ChEBI" id="CHEBI:57836"/>
    </ligand>
</feature>
<dbReference type="GO" id="GO:0006886">
    <property type="term" value="P:intracellular protein transport"/>
    <property type="evidence" value="ECO:0007669"/>
    <property type="project" value="UniProtKB-UniRule"/>
</dbReference>
<dbReference type="InterPro" id="IPR008152">
    <property type="entry name" value="Clathrin_a/b/g-adaptin_app_Ig"/>
</dbReference>
<feature type="binding site" evidence="8">
    <location>
        <position position="51"/>
    </location>
    <ligand>
        <name>a 1,2-diacyl-sn-glycero-3-phospho-(1D-myo-inositol-3,4,5-trisphosphate)</name>
        <dbReference type="ChEBI" id="CHEBI:57836"/>
    </ligand>
</feature>
<dbReference type="Gene3D" id="3.30.310.10">
    <property type="entry name" value="TATA-Binding Protein"/>
    <property type="match status" value="1"/>
</dbReference>
<gene>
    <name evidence="11" type="ORF">K437DRAFT_270516</name>
</gene>
<dbReference type="SUPFAM" id="SSF49348">
    <property type="entry name" value="Clathrin adaptor appendage domain"/>
    <property type="match status" value="1"/>
</dbReference>
<dbReference type="AlphaFoldDB" id="A0A066VIU1"/>
<dbReference type="GO" id="GO:0030122">
    <property type="term" value="C:AP-2 adaptor complex"/>
    <property type="evidence" value="ECO:0007669"/>
    <property type="project" value="InterPro"/>
</dbReference>
<evidence type="ECO:0000313" key="12">
    <source>
        <dbReference type="Proteomes" id="UP000027361"/>
    </source>
</evidence>
<dbReference type="InterPro" id="IPR009028">
    <property type="entry name" value="Coatomer/calthrin_app_sub_C"/>
</dbReference>
<dbReference type="InterPro" id="IPR017104">
    <property type="entry name" value="AP2_complex_asu"/>
</dbReference>
<keyword evidence="5 7" id="KW-0472">Membrane</keyword>
<evidence type="ECO:0000256" key="7">
    <source>
        <dbReference type="PIRNR" id="PIRNR037091"/>
    </source>
</evidence>
<evidence type="ECO:0000256" key="3">
    <source>
        <dbReference type="ARBA" id="ARBA00022583"/>
    </source>
</evidence>
<dbReference type="SMART" id="SM00809">
    <property type="entry name" value="Alpha_adaptinC2"/>
    <property type="match status" value="1"/>
</dbReference>
<evidence type="ECO:0000313" key="11">
    <source>
        <dbReference type="EMBL" id="KDN38649.1"/>
    </source>
</evidence>
<feature type="region of interest" description="Disordered" evidence="9">
    <location>
        <begin position="628"/>
        <end position="650"/>
    </location>
</feature>
<evidence type="ECO:0000256" key="5">
    <source>
        <dbReference type="ARBA" id="ARBA00023136"/>
    </source>
</evidence>
<dbReference type="InterPro" id="IPR050840">
    <property type="entry name" value="Adaptor_Complx_Large_Subunit"/>
</dbReference>
<dbReference type="FunFam" id="1.25.10.10:FF:000020">
    <property type="entry name" value="AP-2 complex subunit alpha"/>
    <property type="match status" value="1"/>
</dbReference>
<dbReference type="Pfam" id="PF01602">
    <property type="entry name" value="Adaptin_N"/>
    <property type="match status" value="1"/>
</dbReference>
<comment type="similarity">
    <text evidence="7">Belongs to the adaptor complexes large subunit family.</text>
</comment>
<dbReference type="PANTHER" id="PTHR22780">
    <property type="entry name" value="ADAPTIN, ALPHA/GAMMA/EPSILON"/>
    <property type="match status" value="1"/>
</dbReference>
<dbReference type="InterPro" id="IPR011989">
    <property type="entry name" value="ARM-like"/>
</dbReference>
<keyword evidence="3 7" id="KW-0254">Endocytosis</keyword>
<dbReference type="EMBL" id="JMSN01000115">
    <property type="protein sequence ID" value="KDN38649.1"/>
    <property type="molecule type" value="Genomic_DNA"/>
</dbReference>
<feature type="domain" description="Clathrin adaptor alpha/beta/gamma-adaptin appendage Ig-like subdomain" evidence="10">
    <location>
        <begin position="768"/>
        <end position="879"/>
    </location>
</feature>
<keyword evidence="12" id="KW-1185">Reference proteome</keyword>
<reference evidence="11 12" key="1">
    <citation type="submission" date="2014-05" db="EMBL/GenBank/DDBJ databases">
        <title>Draft genome sequence of a rare smut relative, Tilletiaria anomala UBC 951.</title>
        <authorList>
            <consortium name="DOE Joint Genome Institute"/>
            <person name="Toome M."/>
            <person name="Kuo A."/>
            <person name="Henrissat B."/>
            <person name="Lipzen A."/>
            <person name="Tritt A."/>
            <person name="Yoshinaga Y."/>
            <person name="Zane M."/>
            <person name="Barry K."/>
            <person name="Grigoriev I.V."/>
            <person name="Spatafora J.W."/>
            <person name="Aimea M.C."/>
        </authorList>
    </citation>
    <scope>NUCLEOTIDE SEQUENCE [LARGE SCALE GENOMIC DNA]</scope>
    <source>
        <strain evidence="11 12">UBC 951</strain>
    </source>
</reference>
<dbReference type="OMA" id="PVLMHRY"/>
<evidence type="ECO:0000256" key="1">
    <source>
        <dbReference type="ARBA" id="ARBA00004277"/>
    </source>
</evidence>
<dbReference type="Proteomes" id="UP000027361">
    <property type="component" value="Unassembled WGS sequence"/>
</dbReference>
<evidence type="ECO:0000256" key="8">
    <source>
        <dbReference type="PIRSR" id="PIRSR037091-1"/>
    </source>
</evidence>
<evidence type="ECO:0000256" key="4">
    <source>
        <dbReference type="ARBA" id="ARBA00022927"/>
    </source>
</evidence>
<organism evidence="11 12">
    <name type="scientific">Tilletiaria anomala (strain ATCC 24038 / CBS 436.72 / UBC 951)</name>
    <dbReference type="NCBI Taxonomy" id="1037660"/>
    <lineage>
        <taxon>Eukaryota</taxon>
        <taxon>Fungi</taxon>
        <taxon>Dikarya</taxon>
        <taxon>Basidiomycota</taxon>
        <taxon>Ustilaginomycotina</taxon>
        <taxon>Exobasidiomycetes</taxon>
        <taxon>Georgefischeriales</taxon>
        <taxon>Tilletiariaceae</taxon>
        <taxon>Tilletiaria</taxon>
    </lineage>
</organism>
<dbReference type="HOGENOM" id="CLU_003824_1_0_1"/>
<dbReference type="Gene3D" id="1.25.10.10">
    <property type="entry name" value="Leucine-rich Repeat Variant"/>
    <property type="match status" value="1"/>
</dbReference>
<evidence type="ECO:0000259" key="10">
    <source>
        <dbReference type="SMART" id="SM00809"/>
    </source>
</evidence>
<dbReference type="FunCoup" id="A0A066VIU1">
    <property type="interactions" value="357"/>
</dbReference>
<dbReference type="STRING" id="1037660.A0A066VIU1"/>
<dbReference type="GO" id="GO:0035615">
    <property type="term" value="F:clathrin adaptor activity"/>
    <property type="evidence" value="ECO:0007669"/>
    <property type="project" value="InterPro"/>
</dbReference>
<dbReference type="InterPro" id="IPR002553">
    <property type="entry name" value="Clathrin/coatomer_adapt-like_N"/>
</dbReference>
<sequence>MSSNVTSSMKGLTQYIADLRQARVRENEEKRINFEMAKIRQKFKDGNLDGYDKKKYLAKIIFTYILGYPVDVGHMEAINLIASPKYSEKQIGYLAITLLMHENSDLVRLVVNSIRKDLDDKNEINNCLALHAIANIGGKEMAEALVADVHRLLISPTSCSFVKKKAALTLLRLYRKHVDIFPAEEWASRIVSLMDEENLGVALAVTSLVVTLAQEHTDAYSIAYQKAVDRLARTVLEEDYSNEYVYYRVPVPWLQIKCLRLLQYYPPSDDPTIRKTINEVLEAIIAASTESAKNVQHNNAQKAVLFEAINLAIHIDTESTVVSRAAVLLGRFILSRETNIRYLGLDTMAHLAACAESLEPIKMHQSTIIQSLKDRDISVRRRGLDLLYSMCDVTNAKVIVTEMLRYLSVADYAMREELVLKIAILTEKFATEYAWYIDTVLQLISSAGDHVGEEVWFRVIQIVTNNEDVQEYAATKCLEHLKSPACHENMIKVGGYILGEFGHLIANNEGASPIEQFHALHSRSHLCTRPTRALLLSTYVKWLNLFPEIREQVLYVLKRYRHVLDAELQQRACEYVALAERPDDELLQIVCDEMPPFSEKASLLLNRLHSKHGNTEDKRTWVIGGKDSNRDRQQVRQQSAARGAANGGAMPAYDPKATLIQSNGHSDGCVTAGTYENGTHGGADRDDILAGLEGLDMSINGSGEAASAEAADGAGSAQQPLINHEFDAPSRSPTSPIALQQTGLTVGINGGPDAPKINFTPGFDRHFRRLCFAHNGVLYEDSQLQIGVKAEYHDSLGRLAVYFGNKIAAPFTSFTVTVRSQEPEALSATMPTIPSNTVVGMSQIQQVVELECIDFFKDPPVMRVSYLAGSLQEITLRLPVVLTKFIEPVQLGQADFFERWRQIGGPPRESQKVFGFKLTSSGDVDIDRNRKVVSGARFKILEGIDPNPVNIVAAGVLHMAHAGKVGCLLRVEPNKTAKLCRITVRTTNDVISEAIMTSLVRNMGDEKSG</sequence>
<proteinExistence type="inferred from homology"/>
<evidence type="ECO:0000256" key="9">
    <source>
        <dbReference type="SAM" id="MobiDB-lite"/>
    </source>
</evidence>
<dbReference type="SUPFAM" id="SSF55711">
    <property type="entry name" value="Subdomain of clathrin and coatomer appendage domain"/>
    <property type="match status" value="1"/>
</dbReference>
<keyword evidence="6 7" id="KW-0168">Coated pit</keyword>
<dbReference type="Pfam" id="PF02296">
    <property type="entry name" value="Alpha_adaptin_C"/>
    <property type="match status" value="1"/>
</dbReference>
<dbReference type="RefSeq" id="XP_013240791.1">
    <property type="nucleotide sequence ID" value="XM_013385337.1"/>
</dbReference>
<dbReference type="InterPro" id="IPR012295">
    <property type="entry name" value="TBP_dom_sf"/>
</dbReference>
<evidence type="ECO:0000256" key="2">
    <source>
        <dbReference type="ARBA" id="ARBA00022448"/>
    </source>
</evidence>
<dbReference type="GO" id="GO:0072583">
    <property type="term" value="P:clathrin-dependent endocytosis"/>
    <property type="evidence" value="ECO:0007669"/>
    <property type="project" value="InterPro"/>
</dbReference>
<evidence type="ECO:0000256" key="6">
    <source>
        <dbReference type="ARBA" id="ARBA00023176"/>
    </source>
</evidence>
<feature type="binding site" evidence="8">
    <location>
        <begin position="55"/>
        <end position="59"/>
    </location>
    <ligand>
        <name>a 1,2-diacyl-sn-glycero-3-phospho-(1D-myo-inositol-3,4,5-trisphosphate)</name>
        <dbReference type="ChEBI" id="CHEBI:57836"/>
    </ligand>
</feature>
<protein>
    <recommendedName>
        <fullName evidence="7">AP-2 complex subunit alpha</fullName>
    </recommendedName>
</protein>
<dbReference type="Pfam" id="PF02883">
    <property type="entry name" value="Alpha_adaptinC2"/>
    <property type="match status" value="1"/>
</dbReference>
<accession>A0A066VIU1</accession>
<dbReference type="GeneID" id="25266180"/>
<dbReference type="InterPro" id="IPR016024">
    <property type="entry name" value="ARM-type_fold"/>
</dbReference>
<dbReference type="PIRSF" id="PIRSF037091">
    <property type="entry name" value="AP2_complex_alpha"/>
    <property type="match status" value="1"/>
</dbReference>
<dbReference type="InterPro" id="IPR003164">
    <property type="entry name" value="Clathrin_a-adaptin_app_sub_C"/>
</dbReference>
<keyword evidence="4 7" id="KW-0653">Protein transport</keyword>
<dbReference type="Gene3D" id="2.60.40.1230">
    <property type="match status" value="1"/>
</dbReference>
<comment type="function">
    <text evidence="7">Adaptins are components of the adaptor complexes which link clathrin to receptors in coated vesicles. Clathrin-associated protein complexes are believed to interact with the cytoplasmic tails of membrane proteins, leading to their selection and concentration.</text>
</comment>
<dbReference type="InParanoid" id="A0A066VIU1"/>
<dbReference type="OrthoDB" id="28053at2759"/>
<comment type="subcellular location">
    <subcellularLocation>
        <location evidence="1">Membrane</location>
        <location evidence="1">Coated pit</location>
        <topology evidence="1">Peripheral membrane protein</topology>
        <orientation evidence="1">Cytoplasmic side</orientation>
    </subcellularLocation>
</comment>
<keyword evidence="2 7" id="KW-0813">Transport</keyword>
<dbReference type="InterPro" id="IPR013041">
    <property type="entry name" value="Clathrin_app_Ig-like_sf"/>
</dbReference>